<evidence type="ECO:0000313" key="6">
    <source>
        <dbReference type="Proteomes" id="UP000199664"/>
    </source>
</evidence>
<dbReference type="RefSeq" id="WP_091833354.1">
    <property type="nucleotide sequence ID" value="NZ_FOAN01000003.1"/>
</dbReference>
<name>A0A1H7NZB9_9HYPH</name>
<keyword evidence="3" id="KW-0479">Metal-binding</keyword>
<sequence length="304" mass="32532">MSRKVIVTVAPTGGFATRAQNPHLPTQPDEIAEDVARCHAAGASVAALHARLPNDEPTCDAAIYGRINALIRERCDIVINNSGGGGVTGAMGRRLSDDLWEVDLDERMKAADAGAEIVTLNAMTVLATLAGRETLLTASPRRARIFAQRLRDRAIKPEWEAFSPAHLMQDMRTLTAEGLDPAPHIVNLCLGFDHVFQGAMPYSPKILQMMVELLPAGSVFSVAAAGAAQLPATTHALLLGGHVRVGLEDNLDYLPGEPTTNPRLVERMVRIIHELGMEPATPSEAREILGLVPSNAQARAEQAA</sequence>
<accession>A0A1H7NZB9</accession>
<evidence type="ECO:0000256" key="1">
    <source>
        <dbReference type="ARBA" id="ARBA00001947"/>
    </source>
</evidence>
<dbReference type="InterPro" id="IPR008567">
    <property type="entry name" value="BKACE"/>
</dbReference>
<gene>
    <name evidence="5" type="ORF">SAMN04515666_103309</name>
</gene>
<dbReference type="Proteomes" id="UP000199664">
    <property type="component" value="Unassembled WGS sequence"/>
</dbReference>
<dbReference type="OrthoDB" id="9805277at2"/>
<organism evidence="5 6">
    <name type="scientific">Bosea lupini</name>
    <dbReference type="NCBI Taxonomy" id="1036779"/>
    <lineage>
        <taxon>Bacteria</taxon>
        <taxon>Pseudomonadati</taxon>
        <taxon>Pseudomonadota</taxon>
        <taxon>Alphaproteobacteria</taxon>
        <taxon>Hyphomicrobiales</taxon>
        <taxon>Boseaceae</taxon>
        <taxon>Bosea</taxon>
    </lineage>
</organism>
<dbReference type="EMBL" id="FOAN01000003">
    <property type="protein sequence ID" value="SEL28726.1"/>
    <property type="molecule type" value="Genomic_DNA"/>
</dbReference>
<protein>
    <submittedName>
        <fullName evidence="5">Uncharacterized conserved protein, DUF849 family</fullName>
    </submittedName>
</protein>
<dbReference type="PANTHER" id="PTHR37418:SF2">
    <property type="entry name" value="3-KETO-5-AMINOHEXANOATE CLEAVAGE ENZYME"/>
    <property type="match status" value="1"/>
</dbReference>
<evidence type="ECO:0000256" key="2">
    <source>
        <dbReference type="ARBA" id="ARBA00022679"/>
    </source>
</evidence>
<evidence type="ECO:0000256" key="3">
    <source>
        <dbReference type="ARBA" id="ARBA00022723"/>
    </source>
</evidence>
<dbReference type="STRING" id="1036779.SAMN04515666_103309"/>
<dbReference type="Pfam" id="PF05853">
    <property type="entry name" value="BKACE"/>
    <property type="match status" value="1"/>
</dbReference>
<keyword evidence="6" id="KW-1185">Reference proteome</keyword>
<reference evidence="6" key="1">
    <citation type="submission" date="2016-10" db="EMBL/GenBank/DDBJ databases">
        <authorList>
            <person name="Varghese N."/>
            <person name="Submissions S."/>
        </authorList>
    </citation>
    <scope>NUCLEOTIDE SEQUENCE [LARGE SCALE GENOMIC DNA]</scope>
    <source>
        <strain evidence="6">LMG 26383,CCUG 61248,R- 45681</strain>
    </source>
</reference>
<comment type="cofactor">
    <cofactor evidence="1">
        <name>Zn(2+)</name>
        <dbReference type="ChEBI" id="CHEBI:29105"/>
    </cofactor>
</comment>
<keyword evidence="4" id="KW-0862">Zinc</keyword>
<proteinExistence type="predicted"/>
<evidence type="ECO:0000256" key="4">
    <source>
        <dbReference type="ARBA" id="ARBA00022833"/>
    </source>
</evidence>
<dbReference type="GO" id="GO:0043720">
    <property type="term" value="F:3-keto-5-aminohexanoate cleavage activity"/>
    <property type="evidence" value="ECO:0007669"/>
    <property type="project" value="InterPro"/>
</dbReference>
<dbReference type="Gene3D" id="3.20.20.70">
    <property type="entry name" value="Aldolase class I"/>
    <property type="match status" value="1"/>
</dbReference>
<dbReference type="GO" id="GO:0046872">
    <property type="term" value="F:metal ion binding"/>
    <property type="evidence" value="ECO:0007669"/>
    <property type="project" value="UniProtKB-KW"/>
</dbReference>
<dbReference type="AlphaFoldDB" id="A0A1H7NZB9"/>
<evidence type="ECO:0000313" key="5">
    <source>
        <dbReference type="EMBL" id="SEL28726.1"/>
    </source>
</evidence>
<keyword evidence="2" id="KW-0808">Transferase</keyword>
<dbReference type="PANTHER" id="PTHR37418">
    <property type="entry name" value="3-KETO-5-AMINOHEXANOATE CLEAVAGE ENZYME-RELATED"/>
    <property type="match status" value="1"/>
</dbReference>
<dbReference type="InterPro" id="IPR013785">
    <property type="entry name" value="Aldolase_TIM"/>
</dbReference>